<evidence type="ECO:0000256" key="2">
    <source>
        <dbReference type="ARBA" id="ARBA00022837"/>
    </source>
</evidence>
<dbReference type="InterPro" id="IPR001202">
    <property type="entry name" value="WW_dom"/>
</dbReference>
<dbReference type="PROSITE" id="PS50020">
    <property type="entry name" value="WW_DOMAIN_2"/>
    <property type="match status" value="1"/>
</dbReference>
<reference evidence="6" key="1">
    <citation type="submission" date="2014-09" db="EMBL/GenBank/DDBJ databases">
        <authorList>
            <person name="Sharma Rahul"/>
            <person name="Thines Marco"/>
        </authorList>
    </citation>
    <scope>NUCLEOTIDE SEQUENCE [LARGE SCALE GENOMIC DNA]</scope>
</reference>
<keyword evidence="1" id="KW-0677">Repeat</keyword>
<feature type="domain" description="EF-hand" evidence="4">
    <location>
        <begin position="312"/>
        <end position="347"/>
    </location>
</feature>
<protein>
    <submittedName>
        <fullName evidence="5">Calmodulin and related proteins (EF-Hand superfamily)</fullName>
    </submittedName>
</protein>
<dbReference type="PROSITE" id="PS50222">
    <property type="entry name" value="EF_HAND_2"/>
    <property type="match status" value="4"/>
</dbReference>
<dbReference type="RefSeq" id="XP_024574127.1">
    <property type="nucleotide sequence ID" value="XM_024723118.1"/>
</dbReference>
<dbReference type="SUPFAM" id="SSF51045">
    <property type="entry name" value="WW domain"/>
    <property type="match status" value="1"/>
</dbReference>
<dbReference type="Gene3D" id="1.10.238.10">
    <property type="entry name" value="EF-hand"/>
    <property type="match status" value="2"/>
</dbReference>
<dbReference type="Pfam" id="PF00397">
    <property type="entry name" value="WW"/>
    <property type="match status" value="1"/>
</dbReference>
<feature type="domain" description="EF-hand" evidence="4">
    <location>
        <begin position="276"/>
        <end position="311"/>
    </location>
</feature>
<dbReference type="InterPro" id="IPR036770">
    <property type="entry name" value="Ankyrin_rpt-contain_sf"/>
</dbReference>
<dbReference type="InterPro" id="IPR002048">
    <property type="entry name" value="EF_hand_dom"/>
</dbReference>
<feature type="domain" description="EF-hand" evidence="4">
    <location>
        <begin position="89"/>
        <end position="124"/>
    </location>
</feature>
<dbReference type="Gene3D" id="2.20.70.10">
    <property type="match status" value="1"/>
</dbReference>
<dbReference type="InterPro" id="IPR050145">
    <property type="entry name" value="Centrin_CML-like"/>
</dbReference>
<dbReference type="InterPro" id="IPR036020">
    <property type="entry name" value="WW_dom_sf"/>
</dbReference>
<dbReference type="PROSITE" id="PS00018">
    <property type="entry name" value="EF_HAND_1"/>
    <property type="match status" value="3"/>
</dbReference>
<dbReference type="GeneID" id="36400868"/>
<feature type="domain" description="WW" evidence="3">
    <location>
        <begin position="1"/>
        <end position="33"/>
    </location>
</feature>
<evidence type="ECO:0000313" key="6">
    <source>
        <dbReference type="Proteomes" id="UP000054928"/>
    </source>
</evidence>
<dbReference type="SMART" id="SM00054">
    <property type="entry name" value="EFh"/>
    <property type="match status" value="4"/>
</dbReference>
<name>A0A0P1ABF3_PLAHL</name>
<dbReference type="AlphaFoldDB" id="A0A0P1ABF3"/>
<dbReference type="PROSITE" id="PS01159">
    <property type="entry name" value="WW_DOMAIN_1"/>
    <property type="match status" value="1"/>
</dbReference>
<dbReference type="OMA" id="WWKTKLQ"/>
<dbReference type="SUPFAM" id="SSF47473">
    <property type="entry name" value="EF-hand"/>
    <property type="match status" value="1"/>
</dbReference>
<keyword evidence="6" id="KW-1185">Reference proteome</keyword>
<dbReference type="GO" id="GO:0005509">
    <property type="term" value="F:calcium ion binding"/>
    <property type="evidence" value="ECO:0007669"/>
    <property type="project" value="InterPro"/>
</dbReference>
<dbReference type="CDD" id="cd00051">
    <property type="entry name" value="EFh"/>
    <property type="match status" value="2"/>
</dbReference>
<dbReference type="CDD" id="cd00201">
    <property type="entry name" value="WW"/>
    <property type="match status" value="1"/>
</dbReference>
<evidence type="ECO:0000259" key="3">
    <source>
        <dbReference type="PROSITE" id="PS50020"/>
    </source>
</evidence>
<dbReference type="Pfam" id="PF13499">
    <property type="entry name" value="EF-hand_7"/>
    <property type="match status" value="2"/>
</dbReference>
<organism evidence="5 6">
    <name type="scientific">Plasmopara halstedii</name>
    <name type="common">Downy mildew of sunflower</name>
    <dbReference type="NCBI Taxonomy" id="4781"/>
    <lineage>
        <taxon>Eukaryota</taxon>
        <taxon>Sar</taxon>
        <taxon>Stramenopiles</taxon>
        <taxon>Oomycota</taxon>
        <taxon>Peronosporomycetes</taxon>
        <taxon>Peronosporales</taxon>
        <taxon>Peronosporaceae</taxon>
        <taxon>Plasmopara</taxon>
    </lineage>
</organism>
<dbReference type="Proteomes" id="UP000054928">
    <property type="component" value="Unassembled WGS sequence"/>
</dbReference>
<dbReference type="SUPFAM" id="SSF48403">
    <property type="entry name" value="Ankyrin repeat"/>
    <property type="match status" value="1"/>
</dbReference>
<proteinExistence type="predicted"/>
<dbReference type="OrthoDB" id="66458at2759"/>
<evidence type="ECO:0000313" key="5">
    <source>
        <dbReference type="EMBL" id="CEG37758.1"/>
    </source>
</evidence>
<dbReference type="InterPro" id="IPR018247">
    <property type="entry name" value="EF_Hand_1_Ca_BS"/>
</dbReference>
<feature type="domain" description="EF-hand" evidence="4">
    <location>
        <begin position="49"/>
        <end position="84"/>
    </location>
</feature>
<dbReference type="PROSITE" id="PS50096">
    <property type="entry name" value="IQ"/>
    <property type="match status" value="1"/>
</dbReference>
<dbReference type="Gene3D" id="1.25.40.20">
    <property type="entry name" value="Ankyrin repeat-containing domain"/>
    <property type="match status" value="1"/>
</dbReference>
<keyword evidence="2" id="KW-0106">Calcium</keyword>
<dbReference type="EMBL" id="CCYD01000290">
    <property type="protein sequence ID" value="CEG37758.1"/>
    <property type="molecule type" value="Genomic_DNA"/>
</dbReference>
<dbReference type="InterPro" id="IPR011992">
    <property type="entry name" value="EF-hand-dom_pair"/>
</dbReference>
<dbReference type="PANTHER" id="PTHR23050">
    <property type="entry name" value="CALCIUM BINDING PROTEIN"/>
    <property type="match status" value="1"/>
</dbReference>
<sequence>MEMDGWEEFVDSDGQTYYYHEGQNLTQWNRPEPHNEIAKIFESSSAEQSLDDRIVRVFRRYDTDESGELSIDEFQLFYRALLGRESANISDAQVQQVFSILDASGDGLVTFEEFQLWWKTKLQIEENESIEAARIARVERRRDICRHFLKNADAIVIIVQNDTTEECFDSNLLPRLVALLGDFLLRGLAYRQALYDLVADPMQQLVSLDQFLAWYDHFESTEQEKLEIVRANLHAEAQLRMQHEAKAAAEEEQFRRKQMASNGLDVAITEYETEQQQDRKIAVLFNAFDADHSGLLNAGKLLSLIKALGHDMDIKQVTRLAKIIDTSGDGQINIEEFLAFWKTFKRGQPIMHQFQHHTVLESVSQVDANEVLTSIALKKRVYGFKRFDVTTIEIEVVDCIRSIINDLKLRITPLLKPDAAQRIQALGRGHLARKGVFRLVCSRYNMHVDTTTRLFYFTDIQTGNVLFTRPLYPTSTSAVAPFEKNDCFSKAHRSRYKHRPMLAYSAFYFYDVVSTVEQRLSCNIWTQLRSPKPDVVLLQLIARRRPRQLRQRSHDFAYLPLHYVVRHMPLQVALVRSFVDGYPQALSEYDAFKMTPLHVALRNQHSTINLVTLLARNPLTGRSIEIEKTSIWACQTINGDTPLHGVISYGTSFNVFQWALSVCAQEIQNLVPQLLNERGESAFHLFITHQQHLAGNFTSSELKRSMRLFFKLFDRTVLCTIPTKQGDLPLHLAIDGFYRYKLRVGKGFIAHQSLNEEKPLATGWLWLIKRLCLYYPAALLTPKRNRLLPVHLGIKYGIPEELVILMFELTADAVIKSRHIPSEEQEKWLLSATAIAATRTTLLHLVLMHQPKATKLLSLLLSRMPAACRLTSLVNGNLPIHVAAAAPGLHIEILHKLCTMYDKGCRTYNNKRYLPLHMVIVYNSKCVTKVQVLLRYCREMILAHPEEHSGLRALLMTANTKLPDYGILLTLLDATANNQMVVNQTMDQSQIVTPLYALSLRCCTPEITTKDVAKRCFNEYEKIDNDEAYFLALAKCNLRKQQDHPTIRWTFNSIVEQLKNKSSDQALIQRVLYVLNEKIRAMNQEDERVSNKKSKRKGYGMVVDTVTLNKDLMLVRTVHQLMFNFPLNPILQKLGHAVLKKLLPSPYIRAVYRAKIDPYFNLSLV</sequence>
<evidence type="ECO:0000256" key="1">
    <source>
        <dbReference type="ARBA" id="ARBA00022737"/>
    </source>
</evidence>
<evidence type="ECO:0000259" key="4">
    <source>
        <dbReference type="PROSITE" id="PS50222"/>
    </source>
</evidence>
<accession>A0A0P1ABF3</accession>
<dbReference type="STRING" id="4781.A0A0P1ABF3"/>
<dbReference type="SMART" id="SM00456">
    <property type="entry name" value="WW"/>
    <property type="match status" value="1"/>
</dbReference>